<name>A0A814DQ82_ADIRI</name>
<evidence type="ECO:0000256" key="6">
    <source>
        <dbReference type="SAM" id="Coils"/>
    </source>
</evidence>
<dbReference type="SUPFAM" id="SSF81301">
    <property type="entry name" value="Nucleotidyltransferase"/>
    <property type="match status" value="1"/>
</dbReference>
<evidence type="ECO:0000256" key="5">
    <source>
        <dbReference type="ARBA" id="ARBA00030445"/>
    </source>
</evidence>
<reference evidence="8" key="1">
    <citation type="submission" date="2021-02" db="EMBL/GenBank/DDBJ databases">
        <authorList>
            <person name="Nowell W R."/>
        </authorList>
    </citation>
    <scope>NUCLEOTIDE SEQUENCE</scope>
</reference>
<feature type="coiled-coil region" evidence="6">
    <location>
        <begin position="564"/>
        <end position="619"/>
    </location>
</feature>
<evidence type="ECO:0000313" key="9">
    <source>
        <dbReference type="Proteomes" id="UP000663828"/>
    </source>
</evidence>
<proteinExistence type="inferred from homology"/>
<dbReference type="GO" id="GO:0000226">
    <property type="term" value="P:microtubule cytoskeleton organization"/>
    <property type="evidence" value="ECO:0007669"/>
    <property type="project" value="TreeGrafter"/>
</dbReference>
<dbReference type="GO" id="GO:0015631">
    <property type="term" value="F:tubulin binding"/>
    <property type="evidence" value="ECO:0007669"/>
    <property type="project" value="TreeGrafter"/>
</dbReference>
<dbReference type="GO" id="GO:0005524">
    <property type="term" value="F:ATP binding"/>
    <property type="evidence" value="ECO:0007669"/>
    <property type="project" value="UniProtKB-KW"/>
</dbReference>
<comment type="similarity">
    <text evidence="1">Belongs to the tubulin--tyrosine ligase family.</text>
</comment>
<evidence type="ECO:0000256" key="1">
    <source>
        <dbReference type="ARBA" id="ARBA00006820"/>
    </source>
</evidence>
<evidence type="ECO:0000259" key="7">
    <source>
        <dbReference type="Pfam" id="PF22600"/>
    </source>
</evidence>
<dbReference type="InterPro" id="IPR043519">
    <property type="entry name" value="NT_sf"/>
</dbReference>
<keyword evidence="3" id="KW-0547">Nucleotide-binding</keyword>
<sequence length="1328" mass="157749">MSLTSKRQLPSVNSEKLRQINSVLASTEDDLRNAQYNLKTLKQARLSLADSLKSNDRISTSTNSEESDRTITKAQVIDRDSSERMNPIIERVSFIIIDMLTNTSQQVVQSRFDRRLLEIERELQQQRRFTMHQRDERSFGFRIEPNHLTNESQVGEYQGKKNTLTQQNSTNLRECAKTIRENVMQYTDELMRSDVTPTSKDDDVLSLLNRRRRIEPDSIRSENEYLLQHQNMLSKSTTLNEMIHFKKEYEKSEQQRVQLFEQVESLRQTCDQKDKLLSKTLLEMKEVNENCDTCERQNHKLQHDLTLALERLEQMTQQAEHFAQESMNSQKLLADSEQKREEYRIQSQEATKQWKARVHKFEKDIERYKLDSTHLTEKNEQLLKEIDNHKSQNSNLRDQISKLETNITDAKLNYNQLEEQYKRKENDIIQLQDIRSSQHDELASLKETVNELTSQISIQRQRLLQLDREKEDFQQRLQDELEHRNHCDLKLKHYENDIETATTTRSQLQKQIQSLEIERKNLIQKVKELEFDKDLLSEEKVRLLSIESDYQQIKLQLSDEKVRVSALQRYENEQRKEIERLQDKSNKYEDETIQKQHFIETLSRELQEKCRTITELEFKINKLTVEINNQKNCMNKKDDEYQHTLQMIYNEIVQCTESLSNNSSQPFRIQPAVNPRDDIEVWTSKLKAHFTWFKQELELHQDEKKQLRQDLHNTLLDCEADRVYFASELAKREVLINKMTMDDCQRKSNEYTRFDLQIEFNQHQILTEDEREHIDDRYRQKIDLLVHCCHFCLDICMAVKPTAVKTFQTRPERRRGITDRPIRFRSFLQNTIYDVLKNRGWIESRDDEEWDFYWCDVGSMKELFDRGYFEEHMRINHFRNHYELTRKDLMVKNLKRYRKQVEREQGRSEAQKCDFFPTTYVLPSEYHLFVEEFKKNPDTTWIMKPAARAQGKGIFLFRKLQDITAWRKGEYMTAYDKEQNREAVETYVVQKYLDNPYLIGGKKFDIRIYTLVTSYNPLRVWLYREGFARLSGTRYTSESIEDTYVHITNNAVQKTAPNYDPDKGYKWSMGRVRQYLTAKHGQDAVDVMFRQMDDIFIKSVQSVQKIMINDKHCFELYGYDILLDANLKPWLIETNASPSLTASNQEDHEIKCRLLDDMLNVIDMEGRLTGKEKRIGGFDLIFNDGPVYCDESGVETFNLNTLRLNSFLACNGVGHLKSDCPDLIVPNRTDLPELIQEWLVILSQSCHQITGRCKPTAMDIENRERTLEQLQKQFEKDYPNCNLHAFGSFYNGFGFRQSDLDVCIVFKDQHEENICTGSSEVLFSSFSL</sequence>
<feature type="coiled-coil region" evidence="6">
    <location>
        <begin position="249"/>
        <end position="539"/>
    </location>
</feature>
<evidence type="ECO:0000256" key="3">
    <source>
        <dbReference type="ARBA" id="ARBA00022741"/>
    </source>
</evidence>
<feature type="domain" description="Poly(A) RNA polymerase mitochondrial-like central palm" evidence="7">
    <location>
        <begin position="1242"/>
        <end position="1312"/>
    </location>
</feature>
<evidence type="ECO:0000256" key="2">
    <source>
        <dbReference type="ARBA" id="ARBA00022598"/>
    </source>
</evidence>
<keyword evidence="4" id="KW-0067">ATP-binding</keyword>
<protein>
    <recommendedName>
        <fullName evidence="5">Tubulin--tyrosine ligase-like protein 9</fullName>
    </recommendedName>
</protein>
<accession>A0A814DQ82</accession>
<dbReference type="Gene3D" id="3.30.470.20">
    <property type="entry name" value="ATP-grasp fold, B domain"/>
    <property type="match status" value="1"/>
</dbReference>
<dbReference type="Gene3D" id="3.30.460.10">
    <property type="entry name" value="Beta Polymerase, domain 2"/>
    <property type="match status" value="1"/>
</dbReference>
<dbReference type="EMBL" id="CAJNOR010000600">
    <property type="protein sequence ID" value="CAF0958704.1"/>
    <property type="molecule type" value="Genomic_DNA"/>
</dbReference>
<keyword evidence="2" id="KW-0436">Ligase</keyword>
<keyword evidence="6" id="KW-0175">Coiled coil</keyword>
<organism evidence="8 9">
    <name type="scientific">Adineta ricciae</name>
    <name type="common">Rotifer</name>
    <dbReference type="NCBI Taxonomy" id="249248"/>
    <lineage>
        <taxon>Eukaryota</taxon>
        <taxon>Metazoa</taxon>
        <taxon>Spiralia</taxon>
        <taxon>Gnathifera</taxon>
        <taxon>Rotifera</taxon>
        <taxon>Eurotatoria</taxon>
        <taxon>Bdelloidea</taxon>
        <taxon>Adinetida</taxon>
        <taxon>Adinetidae</taxon>
        <taxon>Adineta</taxon>
    </lineage>
</organism>
<evidence type="ECO:0000313" key="8">
    <source>
        <dbReference type="EMBL" id="CAF0958704.1"/>
    </source>
</evidence>
<keyword evidence="9" id="KW-1185">Reference proteome</keyword>
<dbReference type="PANTHER" id="PTHR12241">
    <property type="entry name" value="TUBULIN POLYGLUTAMYLASE"/>
    <property type="match status" value="1"/>
</dbReference>
<dbReference type="InterPro" id="IPR054708">
    <property type="entry name" value="MTPAP-like_central"/>
</dbReference>
<dbReference type="Pfam" id="PF22600">
    <property type="entry name" value="MTPAP-like_central"/>
    <property type="match status" value="1"/>
</dbReference>
<dbReference type="SUPFAM" id="SSF56059">
    <property type="entry name" value="Glutathione synthetase ATP-binding domain-like"/>
    <property type="match status" value="1"/>
</dbReference>
<dbReference type="InterPro" id="IPR004344">
    <property type="entry name" value="TTL/TTLL_fam"/>
</dbReference>
<comment type="caution">
    <text evidence="8">The sequence shown here is derived from an EMBL/GenBank/DDBJ whole genome shotgun (WGS) entry which is preliminary data.</text>
</comment>
<dbReference type="PANTHER" id="PTHR12241:SF39">
    <property type="entry name" value="TUBULIN POLYGLUTAMYLASE TTLL9-RELATED"/>
    <property type="match status" value="1"/>
</dbReference>
<dbReference type="GO" id="GO:0036064">
    <property type="term" value="C:ciliary basal body"/>
    <property type="evidence" value="ECO:0007669"/>
    <property type="project" value="TreeGrafter"/>
</dbReference>
<dbReference type="GO" id="GO:0070740">
    <property type="term" value="F:tubulin-glutamic acid ligase activity"/>
    <property type="evidence" value="ECO:0007669"/>
    <property type="project" value="TreeGrafter"/>
</dbReference>
<gene>
    <name evidence="8" type="ORF">XAT740_LOCUS11061</name>
</gene>
<dbReference type="Proteomes" id="UP000663828">
    <property type="component" value="Unassembled WGS sequence"/>
</dbReference>
<dbReference type="PROSITE" id="PS51221">
    <property type="entry name" value="TTL"/>
    <property type="match status" value="1"/>
</dbReference>
<dbReference type="Pfam" id="PF03133">
    <property type="entry name" value="TTL"/>
    <property type="match status" value="1"/>
</dbReference>
<dbReference type="Gene3D" id="1.20.5.1160">
    <property type="entry name" value="Vasodilator-stimulated phosphoprotein"/>
    <property type="match status" value="1"/>
</dbReference>
<evidence type="ECO:0000256" key="4">
    <source>
        <dbReference type="ARBA" id="ARBA00022840"/>
    </source>
</evidence>